<dbReference type="AlphaFoldDB" id="A0A098E1D3"/>
<dbReference type="InParanoid" id="A0A098E1D3"/>
<feature type="compositionally biased region" description="Basic and acidic residues" evidence="1">
    <location>
        <begin position="39"/>
        <end position="50"/>
    </location>
</feature>
<proteinExistence type="predicted"/>
<keyword evidence="4" id="KW-1185">Reference proteome</keyword>
<name>A0A098E1D3_GIBZE</name>
<organism evidence="2 4">
    <name type="scientific">Gibberella zeae (strain ATCC MYA-4620 / CBS 123657 / FGSC 9075 / NRRL 31084 / PH-1)</name>
    <name type="common">Wheat head blight fungus</name>
    <name type="synonym">Fusarium graminearum</name>
    <dbReference type="NCBI Taxonomy" id="229533"/>
    <lineage>
        <taxon>Eukaryota</taxon>
        <taxon>Fungi</taxon>
        <taxon>Dikarya</taxon>
        <taxon>Ascomycota</taxon>
        <taxon>Pezizomycotina</taxon>
        <taxon>Sordariomycetes</taxon>
        <taxon>Hypocreomycetidae</taxon>
        <taxon>Hypocreales</taxon>
        <taxon>Nectriaceae</taxon>
        <taxon>Fusarium</taxon>
    </lineage>
</organism>
<dbReference type="VEuPathDB" id="FungiDB:FGRAMPH1_01G16983"/>
<dbReference type="EMBL" id="HG970334">
    <property type="protein sequence ID" value="CEF87444.1"/>
    <property type="molecule type" value="Genomic_DNA"/>
</dbReference>
<evidence type="ECO:0000256" key="1">
    <source>
        <dbReference type="SAM" id="MobiDB-lite"/>
    </source>
</evidence>
<sequence>MARQGRPRAGCWVGFGVGMAGGRWQEGRTRPAQEGANPEQKKQETKEGKGYGRNGDGNVKVDFQSI</sequence>
<evidence type="ECO:0000313" key="3">
    <source>
        <dbReference type="EnsemblFungi" id="CEF87444"/>
    </source>
</evidence>
<accession>A0A098E1D3</accession>
<reference evidence="2 4" key="3">
    <citation type="journal article" date="2015" name="BMC Genomics">
        <title>The completed genome sequence of the pathogenic ascomycete fungus Fusarium graminearum.</title>
        <authorList>
            <person name="King R."/>
            <person name="Urban M."/>
            <person name="Hammond-Kosack M.C."/>
            <person name="Hassani-Pak K."/>
            <person name="Hammond-Kosack K.E."/>
        </authorList>
    </citation>
    <scope>NUCLEOTIDE SEQUENCE [LARGE SCALE GENOMIC DNA]</scope>
    <source>
        <strain evidence="4">ATCC MYA-4620 / CBS 123657 / FGSC 9075 / NRRL 31084 / PH-1</strain>
        <strain evidence="2">PH-1</strain>
    </source>
</reference>
<feature type="region of interest" description="Disordered" evidence="1">
    <location>
        <begin position="21"/>
        <end position="66"/>
    </location>
</feature>
<dbReference type="EnsemblFungi" id="CEF87444">
    <property type="protein sequence ID" value="CEF87444"/>
    <property type="gene ID" value="FGRRES_15276"/>
</dbReference>
<reference evidence="3" key="4">
    <citation type="submission" date="2017-01" db="UniProtKB">
        <authorList>
            <consortium name="EnsemblFungi"/>
        </authorList>
    </citation>
    <scope>IDENTIFICATION</scope>
    <source>
        <strain evidence="3">PH-1 / ATCC MYA-4620 / FGSC 9075 / NRRL 31084</strain>
    </source>
</reference>
<protein>
    <submittedName>
        <fullName evidence="2">Chromosome 3, complete genome</fullName>
    </submittedName>
</protein>
<accession>A0A0E0SLY1</accession>
<dbReference type="Proteomes" id="UP000070720">
    <property type="component" value="Chromosome 3"/>
</dbReference>
<gene>
    <name evidence="2" type="ORF">FGRAMPH1_01T16983</name>
</gene>
<reference evidence="3 4" key="1">
    <citation type="journal article" date="2007" name="Science">
        <title>The Fusarium graminearum genome reveals a link between localized polymorphism and pathogen specialization.</title>
        <authorList>
            <person name="Cuomo C.A."/>
            <person name="Gueldener U."/>
            <person name="Xu J.-R."/>
            <person name="Trail F."/>
            <person name="Turgeon B.G."/>
            <person name="Di Pietro A."/>
            <person name="Walton J.D."/>
            <person name="Ma L.-J."/>
            <person name="Baker S.E."/>
            <person name="Rep M."/>
            <person name="Adam G."/>
            <person name="Antoniw J."/>
            <person name="Baldwin T."/>
            <person name="Calvo S.E."/>
            <person name="Chang Y.-L."/>
            <person name="DeCaprio D."/>
            <person name="Gale L.R."/>
            <person name="Gnerre S."/>
            <person name="Goswami R.S."/>
            <person name="Hammond-Kosack K."/>
            <person name="Harris L.J."/>
            <person name="Hilburn K."/>
            <person name="Kennell J.C."/>
            <person name="Kroken S."/>
            <person name="Magnuson J.K."/>
            <person name="Mannhaupt G."/>
            <person name="Mauceli E.W."/>
            <person name="Mewes H.-W."/>
            <person name="Mitterbauer R."/>
            <person name="Muehlbauer G."/>
            <person name="Muensterkoetter M."/>
            <person name="Nelson D."/>
            <person name="O'Donnell K."/>
            <person name="Ouellet T."/>
            <person name="Qi W."/>
            <person name="Quesneville H."/>
            <person name="Roncero M.I.G."/>
            <person name="Seong K.-Y."/>
            <person name="Tetko I.V."/>
            <person name="Urban M."/>
            <person name="Waalwijk C."/>
            <person name="Ward T.J."/>
            <person name="Yao J."/>
            <person name="Birren B.W."/>
            <person name="Kistler H.C."/>
        </authorList>
    </citation>
    <scope>NUCLEOTIDE SEQUENCE [LARGE SCALE GENOMIC DNA]</scope>
    <source>
        <strain evidence="4">ATCC MYA-4620 / CBS 123657 / FGSC 9075 / NRRL 31084 / PH-1</strain>
        <strain evidence="3">PH-1 / ATCC MYA-4620 / FGSC 9075 / NRRL 31084</strain>
    </source>
</reference>
<evidence type="ECO:0000313" key="2">
    <source>
        <dbReference type="EMBL" id="CEF87444.1"/>
    </source>
</evidence>
<reference evidence="3 4" key="2">
    <citation type="journal article" date="2010" name="Nature">
        <title>Comparative genomics reveals mobile pathogenicity chromosomes in Fusarium.</title>
        <authorList>
            <person name="Ma L.J."/>
            <person name="van der Does H.C."/>
            <person name="Borkovich K.A."/>
            <person name="Coleman J.J."/>
            <person name="Daboussi M.J."/>
            <person name="Di Pietro A."/>
            <person name="Dufresne M."/>
            <person name="Freitag M."/>
            <person name="Grabherr M."/>
            <person name="Henrissat B."/>
            <person name="Houterman P.M."/>
            <person name="Kang S."/>
            <person name="Shim W.B."/>
            <person name="Woloshuk C."/>
            <person name="Xie X."/>
            <person name="Xu J.R."/>
            <person name="Antoniw J."/>
            <person name="Baker S.E."/>
            <person name="Bluhm B.H."/>
            <person name="Breakspear A."/>
            <person name="Brown D.W."/>
            <person name="Butchko R.A."/>
            <person name="Chapman S."/>
            <person name="Coulson R."/>
            <person name="Coutinho P.M."/>
            <person name="Danchin E.G."/>
            <person name="Diener A."/>
            <person name="Gale L.R."/>
            <person name="Gardiner D.M."/>
            <person name="Goff S."/>
            <person name="Hammond-Kosack K.E."/>
            <person name="Hilburn K."/>
            <person name="Hua-Van A."/>
            <person name="Jonkers W."/>
            <person name="Kazan K."/>
            <person name="Kodira C.D."/>
            <person name="Koehrsen M."/>
            <person name="Kumar L."/>
            <person name="Lee Y.H."/>
            <person name="Li L."/>
            <person name="Manners J.M."/>
            <person name="Miranda-Saavedra D."/>
            <person name="Mukherjee M."/>
            <person name="Park G."/>
            <person name="Park J."/>
            <person name="Park S.Y."/>
            <person name="Proctor R.H."/>
            <person name="Regev A."/>
            <person name="Ruiz-Roldan M.C."/>
            <person name="Sain D."/>
            <person name="Sakthikumar S."/>
            <person name="Sykes S."/>
            <person name="Schwartz D.C."/>
            <person name="Turgeon B.G."/>
            <person name="Wapinski I."/>
            <person name="Yoder O."/>
            <person name="Young S."/>
            <person name="Zeng Q."/>
            <person name="Zhou S."/>
            <person name="Galagan J."/>
            <person name="Cuomo C.A."/>
            <person name="Kistler H.C."/>
            <person name="Rep M."/>
        </authorList>
    </citation>
    <scope>GENOME REANNOTATION</scope>
    <source>
        <strain evidence="4">ATCC MYA-4620 / CBS 123657 / FGSC 9075 / NRRL 31084 / PH-1</strain>
        <strain evidence="3">PH-1 / ATCC MYA-4620 / FGSC 9075 / NRRL 31084</strain>
    </source>
</reference>
<evidence type="ECO:0000313" key="4">
    <source>
        <dbReference type="Proteomes" id="UP000070720"/>
    </source>
</evidence>